<dbReference type="PANTHER" id="PTHR48010">
    <property type="entry name" value="OS05G0588300 PROTEIN"/>
    <property type="match status" value="1"/>
</dbReference>
<dbReference type="Proteomes" id="UP000626092">
    <property type="component" value="Unassembled WGS sequence"/>
</dbReference>
<evidence type="ECO:0000259" key="14">
    <source>
        <dbReference type="PROSITE" id="PS50011"/>
    </source>
</evidence>
<reference evidence="15" key="1">
    <citation type="submission" date="2019-11" db="EMBL/GenBank/DDBJ databases">
        <authorList>
            <person name="Liu Y."/>
            <person name="Hou J."/>
            <person name="Li T.-Q."/>
            <person name="Guan C.-H."/>
            <person name="Wu X."/>
            <person name="Wu H.-Z."/>
            <person name="Ling F."/>
            <person name="Zhang R."/>
            <person name="Shi X.-G."/>
            <person name="Ren J.-P."/>
            <person name="Chen E.-F."/>
            <person name="Sun J.-M."/>
        </authorList>
    </citation>
    <scope>NUCLEOTIDE SEQUENCE</scope>
    <source>
        <strain evidence="15">Adult_tree_wgs_1</strain>
        <tissue evidence="15">Leaves</tissue>
    </source>
</reference>
<evidence type="ECO:0000256" key="9">
    <source>
        <dbReference type="ARBA" id="ARBA00022989"/>
    </source>
</evidence>
<dbReference type="FunFam" id="3.30.200.20:FF:000307">
    <property type="entry name" value="pollen receptor-like kinase 1"/>
    <property type="match status" value="1"/>
</dbReference>
<evidence type="ECO:0000256" key="4">
    <source>
        <dbReference type="ARBA" id="ARBA00022692"/>
    </source>
</evidence>
<sequence length="708" mass="76777">MKPHPLLLTTIALSLLLLPAAVKPDLSADLSSLLTLRSAVGGRTSHWNLSSPSAPCSFFGVVCSTSSPQRVTEIHLPGATLSGQIPPDTFQNLTQLHTLSLRYNRLSGLLPVSLFSLPSLRSLYLQQNHFSGPIPDSLSNLTGLVRLNLAGNNFSGQIPPSLNNLTRLATLYLQYNNFSGSIPDLSNIRGLVQFNVSHNDLIGAVPKSLSTQPASAFAGNSLCGVPLAACSGSPSTDGAIAGVVESKKRRKLSGGAIAGIVVGSAIGLLIILAILLLLCRKKRNTEKLDSKEVDALNRTEIAILGEKSAGDVNNVNSLTGNGYGAKKGDDDVNGNASGNVSVSKGLVCFGKTGREFSLDDLLKASAEVLGKGTFGTAYKAGLEGGMVVAVKRLRDVAVPEKEFREKIEFVGRMEHENLVPLRAYYYSRDEKLLVYDYMPMGSLSAYLHGFRKNCKYEDSLVAWNARSSFYYETPQISALLFSRTIYLDCLPEAYIFHFSITGNRGAGRTPLNWETRSSIALGSARGITHLHSQGPTVSHGNIKSSNILLTTSHQPRVSDFGLSQLAGPNSTPNRIDGYRAPEVTDPRKISQKADVYSFGVMLLELLTGKAPTHNEEGVDLPRWVQSVVREEWTSEVFDMELLRYNNVEEEMVQLLQLAIDCVAQYPDRRPSMGEVSSRIEDICRYSLNQQQNPFGDVINIGGDDSDAL</sequence>
<dbReference type="Pfam" id="PF13855">
    <property type="entry name" value="LRR_8"/>
    <property type="match status" value="1"/>
</dbReference>
<dbReference type="InterPro" id="IPR050994">
    <property type="entry name" value="At_inactive_RLKs"/>
</dbReference>
<dbReference type="InterPro" id="IPR001611">
    <property type="entry name" value="Leu-rich_rpt"/>
</dbReference>
<accession>A0A834GNG9</accession>
<protein>
    <recommendedName>
        <fullName evidence="14">Protein kinase domain-containing protein</fullName>
    </recommendedName>
</protein>
<evidence type="ECO:0000256" key="2">
    <source>
        <dbReference type="ARBA" id="ARBA00022553"/>
    </source>
</evidence>
<evidence type="ECO:0000256" key="7">
    <source>
        <dbReference type="ARBA" id="ARBA00022741"/>
    </source>
</evidence>
<evidence type="ECO:0000256" key="3">
    <source>
        <dbReference type="ARBA" id="ARBA00022614"/>
    </source>
</evidence>
<evidence type="ECO:0000256" key="11">
    <source>
        <dbReference type="PROSITE-ProRule" id="PRU10141"/>
    </source>
</evidence>
<dbReference type="InterPro" id="IPR001245">
    <property type="entry name" value="Ser-Thr/Tyr_kinase_cat_dom"/>
</dbReference>
<proteinExistence type="predicted"/>
<keyword evidence="5 13" id="KW-0732">Signal</keyword>
<name>A0A834GNG9_RHOSS</name>
<dbReference type="SUPFAM" id="SSF56112">
    <property type="entry name" value="Protein kinase-like (PK-like)"/>
    <property type="match status" value="1"/>
</dbReference>
<keyword evidence="10 12" id="KW-0472">Membrane</keyword>
<dbReference type="Gene3D" id="1.10.510.10">
    <property type="entry name" value="Transferase(Phosphotransferase) domain 1"/>
    <property type="match status" value="1"/>
</dbReference>
<evidence type="ECO:0000256" key="5">
    <source>
        <dbReference type="ARBA" id="ARBA00022729"/>
    </source>
</evidence>
<feature type="binding site" evidence="11">
    <location>
        <position position="391"/>
    </location>
    <ligand>
        <name>ATP</name>
        <dbReference type="ChEBI" id="CHEBI:30616"/>
    </ligand>
</feature>
<evidence type="ECO:0000256" key="8">
    <source>
        <dbReference type="ARBA" id="ARBA00022840"/>
    </source>
</evidence>
<dbReference type="PANTHER" id="PTHR48010:SF32">
    <property type="entry name" value="PROTEIN KINASE DOMAIN-CONTAINING PROTEIN"/>
    <property type="match status" value="1"/>
</dbReference>
<dbReference type="InterPro" id="IPR032675">
    <property type="entry name" value="LRR_dom_sf"/>
</dbReference>
<dbReference type="Pfam" id="PF07714">
    <property type="entry name" value="PK_Tyr_Ser-Thr"/>
    <property type="match status" value="1"/>
</dbReference>
<feature type="chain" id="PRO_5032305949" description="Protein kinase domain-containing protein" evidence="13">
    <location>
        <begin position="25"/>
        <end position="708"/>
    </location>
</feature>
<keyword evidence="16" id="KW-1185">Reference proteome</keyword>
<dbReference type="FunFam" id="3.80.10.10:FF:000234">
    <property type="entry name" value="Probable inactive receptor kinase RLK902"/>
    <property type="match status" value="1"/>
</dbReference>
<dbReference type="InterPro" id="IPR013210">
    <property type="entry name" value="LRR_N_plant-typ"/>
</dbReference>
<evidence type="ECO:0000256" key="6">
    <source>
        <dbReference type="ARBA" id="ARBA00022737"/>
    </source>
</evidence>
<keyword evidence="8 11" id="KW-0067">ATP-binding</keyword>
<evidence type="ECO:0000256" key="12">
    <source>
        <dbReference type="SAM" id="Phobius"/>
    </source>
</evidence>
<dbReference type="AlphaFoldDB" id="A0A834GNG9"/>
<feature type="domain" description="Protein kinase" evidence="14">
    <location>
        <begin position="363"/>
        <end position="695"/>
    </location>
</feature>
<keyword evidence="9 12" id="KW-1133">Transmembrane helix</keyword>
<dbReference type="InterPro" id="IPR017441">
    <property type="entry name" value="Protein_kinase_ATP_BS"/>
</dbReference>
<comment type="caution">
    <text evidence="15">The sequence shown here is derived from an EMBL/GenBank/DDBJ whole genome shotgun (WGS) entry which is preliminary data.</text>
</comment>
<dbReference type="PROSITE" id="PS50011">
    <property type="entry name" value="PROTEIN_KINASE_DOM"/>
    <property type="match status" value="1"/>
</dbReference>
<evidence type="ECO:0000256" key="1">
    <source>
        <dbReference type="ARBA" id="ARBA00004370"/>
    </source>
</evidence>
<evidence type="ECO:0000256" key="13">
    <source>
        <dbReference type="SAM" id="SignalP"/>
    </source>
</evidence>
<dbReference type="GO" id="GO:0005524">
    <property type="term" value="F:ATP binding"/>
    <property type="evidence" value="ECO:0007669"/>
    <property type="project" value="UniProtKB-UniRule"/>
</dbReference>
<dbReference type="InterPro" id="IPR000719">
    <property type="entry name" value="Prot_kinase_dom"/>
</dbReference>
<comment type="subcellular location">
    <subcellularLocation>
        <location evidence="1">Membrane</location>
    </subcellularLocation>
</comment>
<evidence type="ECO:0000313" key="16">
    <source>
        <dbReference type="Proteomes" id="UP000626092"/>
    </source>
</evidence>
<dbReference type="Gene3D" id="3.80.10.10">
    <property type="entry name" value="Ribonuclease Inhibitor"/>
    <property type="match status" value="2"/>
</dbReference>
<dbReference type="FunFam" id="1.10.510.10:FF:000095">
    <property type="entry name" value="protein STRUBBELIG-RECEPTOR FAMILY 8"/>
    <property type="match status" value="1"/>
</dbReference>
<dbReference type="GO" id="GO:0016020">
    <property type="term" value="C:membrane"/>
    <property type="evidence" value="ECO:0007669"/>
    <property type="project" value="UniProtKB-SubCell"/>
</dbReference>
<feature type="signal peptide" evidence="13">
    <location>
        <begin position="1"/>
        <end position="24"/>
    </location>
</feature>
<keyword evidence="6" id="KW-0677">Repeat</keyword>
<dbReference type="PROSITE" id="PS00107">
    <property type="entry name" value="PROTEIN_KINASE_ATP"/>
    <property type="match status" value="1"/>
</dbReference>
<gene>
    <name evidence="15" type="ORF">RHSIM_Rhsim08G0019100</name>
</gene>
<dbReference type="SUPFAM" id="SSF52058">
    <property type="entry name" value="L domain-like"/>
    <property type="match status" value="1"/>
</dbReference>
<organism evidence="15 16">
    <name type="scientific">Rhododendron simsii</name>
    <name type="common">Sims's rhododendron</name>
    <dbReference type="NCBI Taxonomy" id="118357"/>
    <lineage>
        <taxon>Eukaryota</taxon>
        <taxon>Viridiplantae</taxon>
        <taxon>Streptophyta</taxon>
        <taxon>Embryophyta</taxon>
        <taxon>Tracheophyta</taxon>
        <taxon>Spermatophyta</taxon>
        <taxon>Magnoliopsida</taxon>
        <taxon>eudicotyledons</taxon>
        <taxon>Gunneridae</taxon>
        <taxon>Pentapetalae</taxon>
        <taxon>asterids</taxon>
        <taxon>Ericales</taxon>
        <taxon>Ericaceae</taxon>
        <taxon>Ericoideae</taxon>
        <taxon>Rhodoreae</taxon>
        <taxon>Rhododendron</taxon>
    </lineage>
</organism>
<keyword evidence="7 11" id="KW-0547">Nucleotide-binding</keyword>
<dbReference type="OrthoDB" id="652551at2759"/>
<keyword evidence="3" id="KW-0433">Leucine-rich repeat</keyword>
<evidence type="ECO:0000313" key="15">
    <source>
        <dbReference type="EMBL" id="KAF7136262.1"/>
    </source>
</evidence>
<dbReference type="Gene3D" id="3.30.200.20">
    <property type="entry name" value="Phosphorylase Kinase, domain 1"/>
    <property type="match status" value="1"/>
</dbReference>
<dbReference type="EMBL" id="WJXA01000008">
    <property type="protein sequence ID" value="KAF7136262.1"/>
    <property type="molecule type" value="Genomic_DNA"/>
</dbReference>
<dbReference type="Pfam" id="PF08263">
    <property type="entry name" value="LRRNT_2"/>
    <property type="match status" value="1"/>
</dbReference>
<keyword evidence="2" id="KW-0597">Phosphoprotein</keyword>
<dbReference type="Pfam" id="PF00560">
    <property type="entry name" value="LRR_1"/>
    <property type="match status" value="1"/>
</dbReference>
<feature type="transmembrane region" description="Helical" evidence="12">
    <location>
        <begin position="256"/>
        <end position="278"/>
    </location>
</feature>
<evidence type="ECO:0000256" key="10">
    <source>
        <dbReference type="ARBA" id="ARBA00023136"/>
    </source>
</evidence>
<keyword evidence="4 12" id="KW-0812">Transmembrane</keyword>
<dbReference type="GO" id="GO:0004672">
    <property type="term" value="F:protein kinase activity"/>
    <property type="evidence" value="ECO:0007669"/>
    <property type="project" value="InterPro"/>
</dbReference>
<dbReference type="InterPro" id="IPR011009">
    <property type="entry name" value="Kinase-like_dom_sf"/>
</dbReference>